<gene>
    <name evidence="1" type="ORF">GCM10007071_25430</name>
</gene>
<protein>
    <recommendedName>
        <fullName evidence="3">Transposase DDE domain-containing protein</fullName>
    </recommendedName>
</protein>
<comment type="caution">
    <text evidence="1">The sequence shown here is derived from an EMBL/GenBank/DDBJ whole genome shotgun (WGS) entry which is preliminary data.</text>
</comment>
<evidence type="ECO:0008006" key="3">
    <source>
        <dbReference type="Google" id="ProtNLM"/>
    </source>
</evidence>
<evidence type="ECO:0000313" key="2">
    <source>
        <dbReference type="Proteomes" id="UP000601597"/>
    </source>
</evidence>
<reference evidence="2" key="1">
    <citation type="journal article" date="2019" name="Int. J. Syst. Evol. Microbiol.">
        <title>The Global Catalogue of Microorganisms (GCM) 10K type strain sequencing project: providing services to taxonomists for standard genome sequencing and annotation.</title>
        <authorList>
            <consortium name="The Broad Institute Genomics Platform"/>
            <consortium name="The Broad Institute Genome Sequencing Center for Infectious Disease"/>
            <person name="Wu L."/>
            <person name="Ma J."/>
        </authorList>
    </citation>
    <scope>NUCLEOTIDE SEQUENCE [LARGE SCALE GENOMIC DNA]</scope>
    <source>
        <strain evidence="2">KCTC 22280</strain>
    </source>
</reference>
<sequence length="83" mass="9011">MLAVEHTGNATGSGSDTVVPDKRIGRFGNAFGIRFHVTGAIKHDGVTLYFMAVGACRDPRFASTNIKKNIHDAFPKPLTQRLL</sequence>
<dbReference type="EMBL" id="BMXV01000005">
    <property type="protein sequence ID" value="GGY76784.1"/>
    <property type="molecule type" value="Genomic_DNA"/>
</dbReference>
<proteinExistence type="predicted"/>
<organism evidence="1 2">
    <name type="scientific">Marinobacter zhanjiangensis</name>
    <dbReference type="NCBI Taxonomy" id="578215"/>
    <lineage>
        <taxon>Bacteria</taxon>
        <taxon>Pseudomonadati</taxon>
        <taxon>Pseudomonadota</taxon>
        <taxon>Gammaproteobacteria</taxon>
        <taxon>Pseudomonadales</taxon>
        <taxon>Marinobacteraceae</taxon>
        <taxon>Marinobacter</taxon>
    </lineage>
</organism>
<accession>A0ABQ3B736</accession>
<dbReference type="Proteomes" id="UP000601597">
    <property type="component" value="Unassembled WGS sequence"/>
</dbReference>
<evidence type="ECO:0000313" key="1">
    <source>
        <dbReference type="EMBL" id="GGY76784.1"/>
    </source>
</evidence>
<keyword evidence="2" id="KW-1185">Reference proteome</keyword>
<name>A0ABQ3B736_9GAMM</name>